<keyword evidence="10" id="KW-0539">Nucleus</keyword>
<dbReference type="Gene3D" id="3.30.50.10">
    <property type="entry name" value="Erythroid Transcription Factor GATA-1, subunit A"/>
    <property type="match status" value="2"/>
</dbReference>
<keyword evidence="15" id="KW-1185">Reference proteome</keyword>
<feature type="compositionally biased region" description="Polar residues" evidence="12">
    <location>
        <begin position="612"/>
        <end position="638"/>
    </location>
</feature>
<dbReference type="OrthoDB" id="515401at2759"/>
<evidence type="ECO:0000259" key="13">
    <source>
        <dbReference type="PROSITE" id="PS50114"/>
    </source>
</evidence>
<feature type="region of interest" description="Disordered" evidence="12">
    <location>
        <begin position="17"/>
        <end position="37"/>
    </location>
</feature>
<evidence type="ECO:0000256" key="12">
    <source>
        <dbReference type="SAM" id="MobiDB-lite"/>
    </source>
</evidence>
<dbReference type="PROSITE" id="PS00344">
    <property type="entry name" value="GATA_ZN_FINGER_1"/>
    <property type="match status" value="2"/>
</dbReference>
<evidence type="ECO:0000256" key="7">
    <source>
        <dbReference type="ARBA" id="ARBA00023125"/>
    </source>
</evidence>
<feature type="compositionally biased region" description="Polar residues" evidence="12">
    <location>
        <begin position="484"/>
        <end position="527"/>
    </location>
</feature>
<keyword evidence="4 11" id="KW-0863">Zinc-finger</keyword>
<evidence type="ECO:0000256" key="9">
    <source>
        <dbReference type="ARBA" id="ARBA00023163"/>
    </source>
</evidence>
<accession>A0A9Q0YEI6</accession>
<evidence type="ECO:0000256" key="4">
    <source>
        <dbReference type="ARBA" id="ARBA00022771"/>
    </source>
</evidence>
<keyword evidence="2" id="KW-0479">Metal-binding</keyword>
<dbReference type="FunFam" id="3.30.50.10:FF:000032">
    <property type="entry name" value="Transcription factor GATA-3"/>
    <property type="match status" value="1"/>
</dbReference>
<dbReference type="PRINTS" id="PR00619">
    <property type="entry name" value="GATAZNFINGER"/>
</dbReference>
<dbReference type="GO" id="GO:0000122">
    <property type="term" value="P:negative regulation of transcription by RNA polymerase II"/>
    <property type="evidence" value="ECO:0007669"/>
    <property type="project" value="TreeGrafter"/>
</dbReference>
<feature type="region of interest" description="Disordered" evidence="12">
    <location>
        <begin position="248"/>
        <end position="296"/>
    </location>
</feature>
<dbReference type="GO" id="GO:0045165">
    <property type="term" value="P:cell fate commitment"/>
    <property type="evidence" value="ECO:0007669"/>
    <property type="project" value="TreeGrafter"/>
</dbReference>
<dbReference type="PROSITE" id="PS50114">
    <property type="entry name" value="GATA_ZN_FINGER_2"/>
    <property type="match status" value="2"/>
</dbReference>
<dbReference type="EMBL" id="JAIZAY010000022">
    <property type="protein sequence ID" value="KAJ8020304.1"/>
    <property type="molecule type" value="Genomic_DNA"/>
</dbReference>
<dbReference type="FunFam" id="3.30.50.10:FF:000001">
    <property type="entry name" value="GATA transcription factor (GATAd)"/>
    <property type="match status" value="1"/>
</dbReference>
<dbReference type="AlphaFoldDB" id="A0A9Q0YEI6"/>
<dbReference type="SMART" id="SM00401">
    <property type="entry name" value="ZnF_GATA"/>
    <property type="match status" value="2"/>
</dbReference>
<feature type="region of interest" description="Disordered" evidence="12">
    <location>
        <begin position="456"/>
        <end position="528"/>
    </location>
</feature>
<feature type="region of interest" description="Disordered" evidence="12">
    <location>
        <begin position="578"/>
        <end position="647"/>
    </location>
</feature>
<dbReference type="Proteomes" id="UP001152320">
    <property type="component" value="Chromosome 22"/>
</dbReference>
<keyword evidence="5" id="KW-0862">Zinc</keyword>
<sequence length="647" mass="69640">MEDKRLEKSSSGLHLVSGFSEEIIPQENKSSSIKSEHRERLMKLEDSLITPANHHVINAVEINNNESERGGIPSKSSNVLIDPKSLTSNDNINLELLSEVKLESNSSDNHITKSDQVGRHSTYSEHGSLFTSQEVDGYLQQAYSSNSSKGYGDYYHLQGDSQTEAYMYTPSMSLPPTPGGSISQQSYEGASFLHSGSNPVYVPTTRATLSMSHSHPQYLQHSSSPGLQSQQPMQVTSHAAAAVWSPQGDPSFTGGSMGHPSMSQRFSFPSSPPISTAGGALSARHPGTSSGTPNGLSYPSYMNPEFASWSSFDGSMTLPPHMTGRGAVLTRRPSSDGDSPVGIKSIDPCSMWATGPPEYGRECVNCGAISTPLWRRDGTGHYLCNACGLYHKMNGYNRPLLKPQRRMSGSRREGITCANCHTSTTTLWRRNKDGEPVCNACGLYYKLHSVNRPLAMKKDGIQTRKRKPKKQAQQQTPTSQSTTEHNGSSSVIGQTTGAGSQSRGSGKSSVKQESQPSPLQTTTSYSTPIKAEPQYRYGMNLSSNLSPVASNLSPYIGLANHSLLDTSDHSMQTRLLMSTSTSASSGTPNPLNLAHHHQQQGAPNHSPVALQPNGSDTTSTHASLYNTSSPPSGVSLESTVGREVSSE</sequence>
<dbReference type="GO" id="GO:0000981">
    <property type="term" value="F:DNA-binding transcription factor activity, RNA polymerase II-specific"/>
    <property type="evidence" value="ECO:0007669"/>
    <property type="project" value="TreeGrafter"/>
</dbReference>
<dbReference type="PANTHER" id="PTHR10071:SF337">
    <property type="entry name" value="GATA-BINDING FACTOR A"/>
    <property type="match status" value="1"/>
</dbReference>
<evidence type="ECO:0000313" key="15">
    <source>
        <dbReference type="Proteomes" id="UP001152320"/>
    </source>
</evidence>
<dbReference type="GO" id="GO:0008270">
    <property type="term" value="F:zinc ion binding"/>
    <property type="evidence" value="ECO:0007669"/>
    <property type="project" value="UniProtKB-KW"/>
</dbReference>
<feature type="compositionally biased region" description="Low complexity" evidence="12">
    <location>
        <begin position="471"/>
        <end position="483"/>
    </location>
</feature>
<evidence type="ECO:0000256" key="3">
    <source>
        <dbReference type="ARBA" id="ARBA00022737"/>
    </source>
</evidence>
<keyword evidence="3" id="KW-0677">Repeat</keyword>
<evidence type="ECO:0000256" key="2">
    <source>
        <dbReference type="ARBA" id="ARBA00022723"/>
    </source>
</evidence>
<feature type="compositionally biased region" description="Polar residues" evidence="12">
    <location>
        <begin position="578"/>
        <end position="590"/>
    </location>
</feature>
<evidence type="ECO:0000256" key="11">
    <source>
        <dbReference type="PROSITE-ProRule" id="PRU00094"/>
    </source>
</evidence>
<comment type="caution">
    <text evidence="14">The sequence shown here is derived from an EMBL/GenBank/DDBJ whole genome shotgun (WGS) entry which is preliminary data.</text>
</comment>
<dbReference type="GO" id="GO:0005634">
    <property type="term" value="C:nucleus"/>
    <property type="evidence" value="ECO:0007669"/>
    <property type="project" value="UniProtKB-SubCell"/>
</dbReference>
<dbReference type="Pfam" id="PF00320">
    <property type="entry name" value="GATA"/>
    <property type="match status" value="2"/>
</dbReference>
<feature type="compositionally biased region" description="Polar residues" evidence="12">
    <location>
        <begin position="287"/>
        <end position="296"/>
    </location>
</feature>
<dbReference type="CDD" id="cd00202">
    <property type="entry name" value="ZnF_GATA"/>
    <property type="match status" value="2"/>
</dbReference>
<dbReference type="InterPro" id="IPR000679">
    <property type="entry name" value="Znf_GATA"/>
</dbReference>
<evidence type="ECO:0000256" key="5">
    <source>
        <dbReference type="ARBA" id="ARBA00022833"/>
    </source>
</evidence>
<dbReference type="PANTHER" id="PTHR10071">
    <property type="entry name" value="TRANSCRIPTION FACTOR GATA FAMILY MEMBER"/>
    <property type="match status" value="1"/>
</dbReference>
<feature type="domain" description="GATA-type" evidence="13">
    <location>
        <begin position="411"/>
        <end position="464"/>
    </location>
</feature>
<proteinExistence type="predicted"/>
<dbReference type="InterPro" id="IPR013088">
    <property type="entry name" value="Znf_NHR/GATA"/>
</dbReference>
<organism evidence="14 15">
    <name type="scientific">Holothuria leucospilota</name>
    <name type="common">Black long sea cucumber</name>
    <name type="synonym">Mertensiothuria leucospilota</name>
    <dbReference type="NCBI Taxonomy" id="206669"/>
    <lineage>
        <taxon>Eukaryota</taxon>
        <taxon>Metazoa</taxon>
        <taxon>Echinodermata</taxon>
        <taxon>Eleutherozoa</taxon>
        <taxon>Echinozoa</taxon>
        <taxon>Holothuroidea</taxon>
        <taxon>Aspidochirotacea</taxon>
        <taxon>Aspidochirotida</taxon>
        <taxon>Holothuriidae</taxon>
        <taxon>Holothuria</taxon>
    </lineage>
</organism>
<protein>
    <submittedName>
        <fullName evidence="14">Transcription factor GATA-4</fullName>
    </submittedName>
</protein>
<comment type="subcellular location">
    <subcellularLocation>
        <location evidence="1">Nucleus</location>
    </subcellularLocation>
</comment>
<keyword evidence="9" id="KW-0804">Transcription</keyword>
<dbReference type="GO" id="GO:0000978">
    <property type="term" value="F:RNA polymerase II cis-regulatory region sequence-specific DNA binding"/>
    <property type="evidence" value="ECO:0007669"/>
    <property type="project" value="TreeGrafter"/>
</dbReference>
<evidence type="ECO:0000256" key="1">
    <source>
        <dbReference type="ARBA" id="ARBA00004123"/>
    </source>
</evidence>
<keyword evidence="6" id="KW-0805">Transcription regulation</keyword>
<evidence type="ECO:0000313" key="14">
    <source>
        <dbReference type="EMBL" id="KAJ8020304.1"/>
    </source>
</evidence>
<evidence type="ECO:0000256" key="8">
    <source>
        <dbReference type="ARBA" id="ARBA00023159"/>
    </source>
</evidence>
<evidence type="ECO:0000256" key="10">
    <source>
        <dbReference type="ARBA" id="ARBA00023242"/>
    </source>
</evidence>
<name>A0A9Q0YEI6_HOLLE</name>
<feature type="domain" description="GATA-type" evidence="13">
    <location>
        <begin position="357"/>
        <end position="411"/>
    </location>
</feature>
<evidence type="ECO:0000256" key="6">
    <source>
        <dbReference type="ARBA" id="ARBA00023015"/>
    </source>
</evidence>
<keyword evidence="8" id="KW-0010">Activator</keyword>
<dbReference type="InterPro" id="IPR039355">
    <property type="entry name" value="Transcription_factor_GATA"/>
</dbReference>
<reference evidence="14" key="1">
    <citation type="submission" date="2021-10" db="EMBL/GenBank/DDBJ databases">
        <title>Tropical sea cucumber genome reveals ecological adaptation and Cuvierian tubules defense mechanism.</title>
        <authorList>
            <person name="Chen T."/>
        </authorList>
    </citation>
    <scope>NUCLEOTIDE SEQUENCE</scope>
    <source>
        <strain evidence="14">Nanhai2018</strain>
        <tissue evidence="14">Muscle</tissue>
    </source>
</reference>
<gene>
    <name evidence="14" type="ORF">HOLleu_39864</name>
</gene>
<dbReference type="GO" id="GO:0045944">
    <property type="term" value="P:positive regulation of transcription by RNA polymerase II"/>
    <property type="evidence" value="ECO:0007669"/>
    <property type="project" value="TreeGrafter"/>
</dbReference>
<dbReference type="SUPFAM" id="SSF57716">
    <property type="entry name" value="Glucocorticoid receptor-like (DNA-binding domain)"/>
    <property type="match status" value="2"/>
</dbReference>
<keyword evidence="7" id="KW-0238">DNA-binding</keyword>